<sequence length="190" mass="20449">MDPHPIAGVVWYAIGRFYEAQDGSLQDLGYFAHLGGIEPLFAGPHHGEGSAFFTFRAEPFTARKFQNGDLSVSLDATGSFTLYLNREPCGDFSRPETFSRGEPIATFQRLSSVVGTSVGPLGTNLFSAALRSSTPFHFQGRSWNLERLLPHGITQLGVASTTAMTPPTGFKTMTPFVGSAMAAGGSVRWP</sequence>
<dbReference type="RefSeq" id="WP_043414428.1">
    <property type="nucleotide sequence ID" value="NZ_JPMI01000423.1"/>
</dbReference>
<dbReference type="Proteomes" id="UP000028547">
    <property type="component" value="Unassembled WGS sequence"/>
</dbReference>
<accession>A0A084SEL7</accession>
<proteinExistence type="predicted"/>
<comment type="caution">
    <text evidence="1">The sequence shown here is derived from an EMBL/GenBank/DDBJ whole genome shotgun (WGS) entry which is preliminary data.</text>
</comment>
<organism evidence="1 2">
    <name type="scientific">Archangium violaceum Cb vi76</name>
    <dbReference type="NCBI Taxonomy" id="1406225"/>
    <lineage>
        <taxon>Bacteria</taxon>
        <taxon>Pseudomonadati</taxon>
        <taxon>Myxococcota</taxon>
        <taxon>Myxococcia</taxon>
        <taxon>Myxococcales</taxon>
        <taxon>Cystobacterineae</taxon>
        <taxon>Archangiaceae</taxon>
        <taxon>Archangium</taxon>
    </lineage>
</organism>
<evidence type="ECO:0000313" key="1">
    <source>
        <dbReference type="EMBL" id="KFA86902.1"/>
    </source>
</evidence>
<name>A0A084SEL7_9BACT</name>
<reference evidence="1 2" key="1">
    <citation type="submission" date="2014-07" db="EMBL/GenBank/DDBJ databases">
        <title>Draft Genome Sequence of Gephyronic Acid Producer, Cystobacter violaceus Strain Cb vi76.</title>
        <authorList>
            <person name="Stevens D.C."/>
            <person name="Young J."/>
            <person name="Carmichael R."/>
            <person name="Tan J."/>
            <person name="Taylor R.E."/>
        </authorList>
    </citation>
    <scope>NUCLEOTIDE SEQUENCE [LARGE SCALE GENOMIC DNA]</scope>
    <source>
        <strain evidence="1 2">Cb vi76</strain>
    </source>
</reference>
<gene>
    <name evidence="1" type="ORF">Q664_51940</name>
</gene>
<protein>
    <submittedName>
        <fullName evidence="1">Uncharacterized protein</fullName>
    </submittedName>
</protein>
<dbReference type="AlphaFoldDB" id="A0A084SEL7"/>
<evidence type="ECO:0000313" key="2">
    <source>
        <dbReference type="Proteomes" id="UP000028547"/>
    </source>
</evidence>
<dbReference type="EMBL" id="JPMI01000423">
    <property type="protein sequence ID" value="KFA86902.1"/>
    <property type="molecule type" value="Genomic_DNA"/>
</dbReference>